<name>A0A174KK64_9BACE</name>
<dbReference type="Proteomes" id="UP000284417">
    <property type="component" value="Unassembled WGS sequence"/>
</dbReference>
<protein>
    <recommendedName>
        <fullName evidence="3">Lipoprotein</fullName>
    </recommendedName>
</protein>
<evidence type="ECO:0000313" key="1">
    <source>
        <dbReference type="EMBL" id="RHK90771.1"/>
    </source>
</evidence>
<dbReference type="EMBL" id="QROC01000039">
    <property type="protein sequence ID" value="RHK90771.1"/>
    <property type="molecule type" value="Genomic_DNA"/>
</dbReference>
<sequence>MKRFLVYAITGLFLVIYSCKSLPSEGGNSIDYDFKFDLYSHVKWYYRANLKYPSVEELKNFCWKMIDDANDNTFSSFSDFEKSINKKRTGREDLLQYLSMHKDDISFEIKNESMDVFWKGKKWMKFKFDLCEMIKKKSSLFTYFYNSSGYCSKDFDYEEEFYIIRKEIRDKYVTDTMQRSKFQPCLLRYDRDRGYQLYSPSKSRIKQSIYLNKLGCALDTFLLNRDIQMIQFVTNLPEDYFSKE</sequence>
<evidence type="ECO:0000313" key="2">
    <source>
        <dbReference type="Proteomes" id="UP000284417"/>
    </source>
</evidence>
<comment type="caution">
    <text evidence="1">The sequence shown here is derived from an EMBL/GenBank/DDBJ whole genome shotgun (WGS) entry which is preliminary data.</text>
</comment>
<reference evidence="1 2" key="1">
    <citation type="submission" date="2018-08" db="EMBL/GenBank/DDBJ databases">
        <title>A genome reference for cultivated species of the human gut microbiota.</title>
        <authorList>
            <person name="Zou Y."/>
            <person name="Xue W."/>
            <person name="Luo G."/>
        </authorList>
    </citation>
    <scope>NUCLEOTIDE SEQUENCE [LARGE SCALE GENOMIC DNA]</scope>
    <source>
        <strain evidence="1 2">AF39-6AC</strain>
    </source>
</reference>
<gene>
    <name evidence="1" type="ORF">DW042_21340</name>
</gene>
<organism evidence="1 2">
    <name type="scientific">Bacteroides xylanisolvens</name>
    <dbReference type="NCBI Taxonomy" id="371601"/>
    <lineage>
        <taxon>Bacteria</taxon>
        <taxon>Pseudomonadati</taxon>
        <taxon>Bacteroidota</taxon>
        <taxon>Bacteroidia</taxon>
        <taxon>Bacteroidales</taxon>
        <taxon>Bacteroidaceae</taxon>
        <taxon>Bacteroides</taxon>
    </lineage>
</organism>
<evidence type="ECO:0008006" key="3">
    <source>
        <dbReference type="Google" id="ProtNLM"/>
    </source>
</evidence>
<dbReference type="AlphaFoldDB" id="A0A174KK64"/>
<dbReference type="RefSeq" id="WP_055236401.1">
    <property type="nucleotide sequence ID" value="NZ_AP031409.1"/>
</dbReference>
<proteinExistence type="predicted"/>
<dbReference type="PROSITE" id="PS51257">
    <property type="entry name" value="PROKAR_LIPOPROTEIN"/>
    <property type="match status" value="1"/>
</dbReference>
<accession>A0A174KK64</accession>
<dbReference type="GeneID" id="69479599"/>